<dbReference type="PANTHER" id="PTHR22872:SF9">
    <property type="entry name" value="X-LINKED RETINITIS PIGMENTOSA GTPASE REGULATOR"/>
    <property type="match status" value="1"/>
</dbReference>
<protein>
    <submittedName>
        <fullName evidence="4">Uncharacterized protein</fullName>
    </submittedName>
</protein>
<evidence type="ECO:0000313" key="5">
    <source>
        <dbReference type="Proteomes" id="UP000785679"/>
    </source>
</evidence>
<evidence type="ECO:0000256" key="3">
    <source>
        <dbReference type="SAM" id="MobiDB-lite"/>
    </source>
</evidence>
<dbReference type="AlphaFoldDB" id="A0A8J8T9F7"/>
<feature type="compositionally biased region" description="Polar residues" evidence="3">
    <location>
        <begin position="9"/>
        <end position="20"/>
    </location>
</feature>
<organism evidence="4 5">
    <name type="scientific">Halteria grandinella</name>
    <dbReference type="NCBI Taxonomy" id="5974"/>
    <lineage>
        <taxon>Eukaryota</taxon>
        <taxon>Sar</taxon>
        <taxon>Alveolata</taxon>
        <taxon>Ciliophora</taxon>
        <taxon>Intramacronucleata</taxon>
        <taxon>Spirotrichea</taxon>
        <taxon>Stichotrichia</taxon>
        <taxon>Sporadotrichida</taxon>
        <taxon>Halteriidae</taxon>
        <taxon>Halteria</taxon>
    </lineage>
</organism>
<comment type="caution">
    <text evidence="4">The sequence shown here is derived from an EMBL/GenBank/DDBJ whole genome shotgun (WGS) entry which is preliminary data.</text>
</comment>
<accession>A0A8J8T9F7</accession>
<feature type="compositionally biased region" description="Polar residues" evidence="3">
    <location>
        <begin position="821"/>
        <end position="838"/>
    </location>
</feature>
<feature type="repeat" description="RCC1" evidence="2">
    <location>
        <begin position="191"/>
        <end position="258"/>
    </location>
</feature>
<dbReference type="PANTHER" id="PTHR22872">
    <property type="entry name" value="BTK-BINDING PROTEIN-RELATED"/>
    <property type="match status" value="1"/>
</dbReference>
<feature type="compositionally biased region" description="Low complexity" evidence="3">
    <location>
        <begin position="398"/>
        <end position="426"/>
    </location>
</feature>
<feature type="region of interest" description="Disordered" evidence="3">
    <location>
        <begin position="808"/>
        <end position="912"/>
    </location>
</feature>
<proteinExistence type="predicted"/>
<feature type="compositionally biased region" description="Gly residues" evidence="3">
    <location>
        <begin position="893"/>
        <end position="912"/>
    </location>
</feature>
<dbReference type="InterPro" id="IPR000408">
    <property type="entry name" value="Reg_chr_condens"/>
</dbReference>
<feature type="repeat" description="RCC1" evidence="2">
    <location>
        <begin position="137"/>
        <end position="190"/>
    </location>
</feature>
<dbReference type="OrthoDB" id="310865at2759"/>
<dbReference type="InterPro" id="IPR051625">
    <property type="entry name" value="Signaling_Regulatory_Domain"/>
</dbReference>
<feature type="region of interest" description="Disordered" evidence="3">
    <location>
        <begin position="334"/>
        <end position="439"/>
    </location>
</feature>
<feature type="compositionally biased region" description="Polar residues" evidence="3">
    <location>
        <begin position="33"/>
        <end position="44"/>
    </location>
</feature>
<sequence length="912" mass="102558">MRFEDGRDTQTLQSQSRHGASSQYSRSQMQSSARFAQTGSSVNHSALPRDQDATYLEGTSHLHMAQSKLEEAAPPSSTFVKNDCNMIAWGSWKDIYDAPIQLNFMLETPDGVSKPLQSCVVEMVCIQDCCHFITEDGGLYSMGSSMKGLLGLGRVIVTTQSQAMRVQFPDDTQVVDIKAGSNHILVLTAEGQVYAWGMNNHGQVGIREHSEKQWEPVMVYPTQEQLNRHDQDETGLPEYDKARQILAYEDSSFIVTEGGALYSWGKNDNNFLGRETKIDLQLPSNSTGSASQADRLRFSNSIPTRVKKLERYNFSRIAIKDGKFMAFFLDDINPSSSSQQDEDDMPGGDQTHSKHNSTLKSEAKESSEFDSEEEKDVIADLSRLGGKKPSPKKKLNQSITSSTSSSAASSYSGSSRSSRSRGTGSSFRPKYSKEGSKLGRDAQRRYDIMVNSIRQACSLKEKLVRFDRMLADSMKPLLDCEGNDRGLYSNVIDKFVEGNQTVSDAEELRLAIDKIQIQFKINLASLDQLEKEIQTEVRESLKKQQDFLKEQQLFTIHDDAMFKELQVLQELLIDSLTLKKFNLVGCKMKIYQERMKELNFLELMDTLRARREEDDEAPLSEQSLQRQKELLKQAKILCRKTQHSLKKSADHYLQLHLGCTIPTSLALSTMTNGVYSLCDLWSGLSTLTQYTSVLQGQIGETQGSNDKIRKLWRIFEELQKTDFDKKVRQHEERADEYPSTNEMFEAITKEVHGEVKSVITQVRAQMKENQRRGDNQDILYFFQTLIHDAALTRQILFTTQHALFQRTNSDSQDFPKEDSSPEQIKGNTPTPGVNQRISTKGGDNRKSNLDDRKSNLDDRKSTSTIKTGKSAKNGGQSAKSVSMKEREPEITPQGGGLISGFLGMFGGGSAKK</sequence>
<dbReference type="EMBL" id="RRYP01000429">
    <property type="protein sequence ID" value="TNV87452.1"/>
    <property type="molecule type" value="Genomic_DNA"/>
</dbReference>
<name>A0A8J8T9F7_HALGN</name>
<dbReference type="InterPro" id="IPR009091">
    <property type="entry name" value="RCC1/BLIP-II"/>
</dbReference>
<reference evidence="4" key="1">
    <citation type="submission" date="2019-06" db="EMBL/GenBank/DDBJ databases">
        <authorList>
            <person name="Zheng W."/>
        </authorList>
    </citation>
    <scope>NUCLEOTIDE SEQUENCE</scope>
    <source>
        <strain evidence="4">QDHG01</strain>
    </source>
</reference>
<feature type="compositionally biased region" description="Low complexity" evidence="3">
    <location>
        <begin position="21"/>
        <end position="32"/>
    </location>
</feature>
<feature type="region of interest" description="Disordered" evidence="3">
    <location>
        <begin position="1"/>
        <end position="48"/>
    </location>
</feature>
<dbReference type="SUPFAM" id="SSF50985">
    <property type="entry name" value="RCC1/BLIP-II"/>
    <property type="match status" value="1"/>
</dbReference>
<keyword evidence="5" id="KW-1185">Reference proteome</keyword>
<dbReference type="Gene3D" id="2.130.10.30">
    <property type="entry name" value="Regulator of chromosome condensation 1/beta-lactamase-inhibitor protein II"/>
    <property type="match status" value="1"/>
</dbReference>
<keyword evidence="1" id="KW-0677">Repeat</keyword>
<dbReference type="Proteomes" id="UP000785679">
    <property type="component" value="Unassembled WGS sequence"/>
</dbReference>
<evidence type="ECO:0000313" key="4">
    <source>
        <dbReference type="EMBL" id="TNV87452.1"/>
    </source>
</evidence>
<feature type="compositionally biased region" description="Basic and acidic residues" evidence="3">
    <location>
        <begin position="842"/>
        <end position="861"/>
    </location>
</feature>
<evidence type="ECO:0000256" key="2">
    <source>
        <dbReference type="PROSITE-ProRule" id="PRU00235"/>
    </source>
</evidence>
<evidence type="ECO:0000256" key="1">
    <source>
        <dbReference type="ARBA" id="ARBA00022737"/>
    </source>
</evidence>
<dbReference type="PROSITE" id="PS50012">
    <property type="entry name" value="RCC1_3"/>
    <property type="match status" value="2"/>
</dbReference>
<dbReference type="Pfam" id="PF13540">
    <property type="entry name" value="RCC1_2"/>
    <property type="match status" value="1"/>
</dbReference>
<gene>
    <name evidence="4" type="ORF">FGO68_gene14540</name>
</gene>
<feature type="compositionally biased region" description="Basic residues" evidence="3">
    <location>
        <begin position="385"/>
        <end position="395"/>
    </location>
</feature>